<sequence>MCGIWDIVNMTEYRIPKVSIIMSVYDGIDIRFLYKAMDSIFNQTFKNIEVIIVLDDVKREDIKECVYFSDKGFEKKLILLENSKEEGFVACLNKAIEKSTGDYIARMDSDDISLPNRIEKQVKFLEENKEIDTLGTFAYEIDEADQIIFENSMPISYEEIKRNFLIRNPFIHPTLMFRRAFFEKVGPYNPVYRYMEDYELWCRMLYKGVYAENLPEFLYMFRVDKNFYKRRSGFKKAILNAKIKYSFIKNMHLPPHAFLYLIIPFIVKTAPEPLSKLFYRYFRK</sequence>
<organism evidence="5 6">
    <name type="scientific">Candidatus Methanoperedens nitratireducens</name>
    <dbReference type="NCBI Taxonomy" id="1392998"/>
    <lineage>
        <taxon>Archaea</taxon>
        <taxon>Methanobacteriati</taxon>
        <taxon>Methanobacteriota</taxon>
        <taxon>Stenosarchaea group</taxon>
        <taxon>Methanomicrobia</taxon>
        <taxon>Methanosarcinales</taxon>
        <taxon>ANME-2 cluster</taxon>
        <taxon>Candidatus Methanoperedentaceae</taxon>
        <taxon>Candidatus Methanoperedens</taxon>
    </lineage>
</organism>
<keyword evidence="2 5" id="KW-0328">Glycosyltransferase</keyword>
<dbReference type="Proteomes" id="UP000218615">
    <property type="component" value="Unassembled WGS sequence"/>
</dbReference>
<dbReference type="InterPro" id="IPR050834">
    <property type="entry name" value="Glycosyltransf_2"/>
</dbReference>
<evidence type="ECO:0000259" key="4">
    <source>
        <dbReference type="Pfam" id="PF00535"/>
    </source>
</evidence>
<dbReference type="SUPFAM" id="SSF53448">
    <property type="entry name" value="Nucleotide-diphospho-sugar transferases"/>
    <property type="match status" value="1"/>
</dbReference>
<evidence type="ECO:0000313" key="6">
    <source>
        <dbReference type="Proteomes" id="UP000218615"/>
    </source>
</evidence>
<evidence type="ECO:0000256" key="2">
    <source>
        <dbReference type="ARBA" id="ARBA00022676"/>
    </source>
</evidence>
<dbReference type="Pfam" id="PF00535">
    <property type="entry name" value="Glycos_transf_2"/>
    <property type="match status" value="1"/>
</dbReference>
<dbReference type="InterPro" id="IPR001173">
    <property type="entry name" value="Glyco_trans_2-like"/>
</dbReference>
<evidence type="ECO:0000256" key="1">
    <source>
        <dbReference type="ARBA" id="ARBA00006739"/>
    </source>
</evidence>
<keyword evidence="6" id="KW-1185">Reference proteome</keyword>
<dbReference type="PANTHER" id="PTHR43685:SF5">
    <property type="entry name" value="GLYCOSYLTRANSFERASE EPSE-RELATED"/>
    <property type="match status" value="1"/>
</dbReference>
<feature type="domain" description="Glycosyltransferase 2-like" evidence="4">
    <location>
        <begin position="19"/>
        <end position="185"/>
    </location>
</feature>
<evidence type="ECO:0000313" key="5">
    <source>
        <dbReference type="EMBL" id="SNQ60927.1"/>
    </source>
</evidence>
<dbReference type="PANTHER" id="PTHR43685">
    <property type="entry name" value="GLYCOSYLTRANSFERASE"/>
    <property type="match status" value="1"/>
</dbReference>
<accession>A0A284VP18</accession>
<reference evidence="6" key="1">
    <citation type="submission" date="2017-06" db="EMBL/GenBank/DDBJ databases">
        <authorList>
            <person name="Cremers G."/>
        </authorList>
    </citation>
    <scope>NUCLEOTIDE SEQUENCE [LARGE SCALE GENOMIC DNA]</scope>
</reference>
<dbReference type="InterPro" id="IPR029044">
    <property type="entry name" value="Nucleotide-diphossugar_trans"/>
</dbReference>
<evidence type="ECO:0000256" key="3">
    <source>
        <dbReference type="ARBA" id="ARBA00022679"/>
    </source>
</evidence>
<gene>
    <name evidence="5" type="ORF">MNV_210034</name>
</gene>
<dbReference type="EC" id="2.4.-.-" evidence="5"/>
<keyword evidence="3 5" id="KW-0808">Transferase</keyword>
<proteinExistence type="inferred from homology"/>
<name>A0A284VP18_9EURY</name>
<dbReference type="Gene3D" id="3.90.550.10">
    <property type="entry name" value="Spore Coat Polysaccharide Biosynthesis Protein SpsA, Chain A"/>
    <property type="match status" value="1"/>
</dbReference>
<comment type="similarity">
    <text evidence="1">Belongs to the glycosyltransferase 2 family.</text>
</comment>
<protein>
    <submittedName>
        <fullName evidence="5">Putative glycosyltransferase EpsE</fullName>
        <ecNumber evidence="5">2.4.-.-</ecNumber>
    </submittedName>
</protein>
<dbReference type="EMBL" id="FZMP01000124">
    <property type="protein sequence ID" value="SNQ60927.1"/>
    <property type="molecule type" value="Genomic_DNA"/>
</dbReference>
<dbReference type="GO" id="GO:0016757">
    <property type="term" value="F:glycosyltransferase activity"/>
    <property type="evidence" value="ECO:0007669"/>
    <property type="project" value="UniProtKB-KW"/>
</dbReference>
<dbReference type="AlphaFoldDB" id="A0A284VP18"/>